<gene>
    <name evidence="1" type="primary">ORF100866</name>
</gene>
<protein>
    <submittedName>
        <fullName evidence="1">Uncharacterized protein</fullName>
    </submittedName>
</protein>
<proteinExistence type="predicted"/>
<evidence type="ECO:0000313" key="1">
    <source>
        <dbReference type="EMBL" id="CEK76635.1"/>
    </source>
</evidence>
<accession>A0A0B7A9I1</accession>
<dbReference type="EMBL" id="HACG01029770">
    <property type="protein sequence ID" value="CEK76635.1"/>
    <property type="molecule type" value="Transcribed_RNA"/>
</dbReference>
<organism evidence="1">
    <name type="scientific">Arion vulgaris</name>
    <dbReference type="NCBI Taxonomy" id="1028688"/>
    <lineage>
        <taxon>Eukaryota</taxon>
        <taxon>Metazoa</taxon>
        <taxon>Spiralia</taxon>
        <taxon>Lophotrochozoa</taxon>
        <taxon>Mollusca</taxon>
        <taxon>Gastropoda</taxon>
        <taxon>Heterobranchia</taxon>
        <taxon>Euthyneura</taxon>
        <taxon>Panpulmonata</taxon>
        <taxon>Eupulmonata</taxon>
        <taxon>Stylommatophora</taxon>
        <taxon>Helicina</taxon>
        <taxon>Arionoidea</taxon>
        <taxon>Arionidae</taxon>
        <taxon>Arion</taxon>
    </lineage>
</organism>
<sequence length="190" mass="21381">MEANVIKYRTTITGRIPLNVLQSNQVFECSATSRLGDKHTVGLPFKVKVYDPKIVCNNSEAHVGKRYPMLVCTVDYEGLSIKSFKYELGSRDAVQEGTQNDEFVEVERKQISDTKAIVTLNLYKAKKWHFDTEFYLVVEHTDGHSTRESVRLFETPGQGASRGGNGSSRFSGASLVTLIISLWCAHQLFR</sequence>
<dbReference type="AlphaFoldDB" id="A0A0B7A9I1"/>
<name>A0A0B7A9I1_9EUPU</name>
<reference evidence="1" key="1">
    <citation type="submission" date="2014-12" db="EMBL/GenBank/DDBJ databases">
        <title>Insight into the proteome of Arion vulgaris.</title>
        <authorList>
            <person name="Aradska J."/>
            <person name="Bulat T."/>
            <person name="Smidak R."/>
            <person name="Sarate P."/>
            <person name="Gangsoo J."/>
            <person name="Sialana F."/>
            <person name="Bilban M."/>
            <person name="Lubec G."/>
        </authorList>
    </citation>
    <scope>NUCLEOTIDE SEQUENCE</scope>
    <source>
        <tissue evidence="1">Skin</tissue>
    </source>
</reference>